<dbReference type="PATRIC" id="fig|1679170.3.peg.3401"/>
<dbReference type="Proteomes" id="UP000037146">
    <property type="component" value="Unassembled WGS sequence"/>
</dbReference>
<evidence type="ECO:0000313" key="3">
    <source>
        <dbReference type="Proteomes" id="UP000037146"/>
    </source>
</evidence>
<feature type="transmembrane region" description="Helical" evidence="1">
    <location>
        <begin position="44"/>
        <end position="66"/>
    </location>
</feature>
<keyword evidence="3" id="KW-1185">Reference proteome</keyword>
<reference evidence="3" key="1">
    <citation type="submission" date="2015-07" db="EMBL/GenBank/DDBJ databases">
        <title>Genome sequencing project for genomic taxonomy and phylogenomics of Bacillus-like bacteria.</title>
        <authorList>
            <person name="Liu B."/>
            <person name="Wang J."/>
            <person name="Zhu Y."/>
            <person name="Liu G."/>
            <person name="Chen Q."/>
            <person name="Chen Z."/>
            <person name="Lan J."/>
            <person name="Che J."/>
            <person name="Ge C."/>
            <person name="Shi H."/>
            <person name="Pan Z."/>
            <person name="Liu X."/>
        </authorList>
    </citation>
    <scope>NUCLEOTIDE SEQUENCE [LARGE SCALE GENOMIC DNA]</scope>
    <source>
        <strain evidence="3">FJAT-27997</strain>
    </source>
</reference>
<keyword evidence="1" id="KW-0472">Membrane</keyword>
<keyword evidence="1" id="KW-1133">Transmembrane helix</keyword>
<dbReference type="AlphaFoldDB" id="A0A0K9GVH8"/>
<gene>
    <name evidence="2" type="ORF">AC625_14895</name>
</gene>
<evidence type="ECO:0000313" key="2">
    <source>
        <dbReference type="EMBL" id="KMY50633.1"/>
    </source>
</evidence>
<accession>A0A0K9GVH8</accession>
<dbReference type="EMBL" id="LFZW01000001">
    <property type="protein sequence ID" value="KMY50633.1"/>
    <property type="molecule type" value="Genomic_DNA"/>
</dbReference>
<dbReference type="RefSeq" id="WP_049681986.1">
    <property type="nucleotide sequence ID" value="NZ_LFZW01000001.1"/>
</dbReference>
<sequence>MKKSQWNDEEIETLLRNFPKIRDKRDSQEIYQHIIKKESRKQRYWIPVLATMATIFLLGILAASMIDNRNEYVGFENKAIEQVKSDSDSGYRVLQNKKIESTEAPSDSIDMNEKGEQVDIANQEVTPISVYHIDSATQSLVIIPLFDKRNVNYFVPVTRLVDKFAKGQLGENTVQTLSELDVAALGLTELDLDGIKITEGENEKTINIDFPKDSSLLKNDLNVESLFITMLKYQNIDKITYSTEGMPGAEFSHRGYLTEDNIPHIEKKAYVAYQFDKKSPQFLVPTNVSYERIEEALEVTKTTQAGDGISSSVPKEFIWKQVFDEGEQLTVVLAEEAILQNTKSDMLALEAILLTAKDFGFETVEIQNSTIEHVGSFDLNEPIQVPLAPNRIK</sequence>
<dbReference type="OrthoDB" id="2965336at2"/>
<dbReference type="STRING" id="1679170.AC625_14895"/>
<keyword evidence="1" id="KW-0812">Transmembrane</keyword>
<name>A0A0K9GVH8_9BACI</name>
<proteinExistence type="predicted"/>
<comment type="caution">
    <text evidence="2">The sequence shown here is derived from an EMBL/GenBank/DDBJ whole genome shotgun (WGS) entry which is preliminary data.</text>
</comment>
<evidence type="ECO:0000256" key="1">
    <source>
        <dbReference type="SAM" id="Phobius"/>
    </source>
</evidence>
<protein>
    <recommendedName>
        <fullName evidence="4">Sigma-X negative effector</fullName>
    </recommendedName>
</protein>
<evidence type="ECO:0008006" key="4">
    <source>
        <dbReference type="Google" id="ProtNLM"/>
    </source>
</evidence>
<organism evidence="2 3">
    <name type="scientific">Peribacillus loiseleuriae</name>
    <dbReference type="NCBI Taxonomy" id="1679170"/>
    <lineage>
        <taxon>Bacteria</taxon>
        <taxon>Bacillati</taxon>
        <taxon>Bacillota</taxon>
        <taxon>Bacilli</taxon>
        <taxon>Bacillales</taxon>
        <taxon>Bacillaceae</taxon>
        <taxon>Peribacillus</taxon>
    </lineage>
</organism>